<sequence length="141" mass="16443">MNRNQAQITQENAMAGRDVHPLQSNQPDEANYDETRKKLCEISYMILDVYNAVGEYERPPCKCEDYQQELRLLRQKLHGTLEANRILSTDNEKLRLRVEHHRRPPRRAHGAGGRGNDDLYARMKEIEASFQQIIQDRTGPL</sequence>
<organism evidence="2 3">
    <name type="scientific">Verticillium longisporum</name>
    <name type="common">Verticillium dahliae var. longisporum</name>
    <dbReference type="NCBI Taxonomy" id="100787"/>
    <lineage>
        <taxon>Eukaryota</taxon>
        <taxon>Fungi</taxon>
        <taxon>Dikarya</taxon>
        <taxon>Ascomycota</taxon>
        <taxon>Pezizomycotina</taxon>
        <taxon>Sordariomycetes</taxon>
        <taxon>Hypocreomycetidae</taxon>
        <taxon>Glomerellales</taxon>
        <taxon>Plectosphaerellaceae</taxon>
        <taxon>Verticillium</taxon>
    </lineage>
</organism>
<reference evidence="3" key="1">
    <citation type="submission" date="2015-05" db="EMBL/GenBank/DDBJ databases">
        <authorList>
            <person name="Fogelqvist Johan"/>
        </authorList>
    </citation>
    <scope>NUCLEOTIDE SEQUENCE [LARGE SCALE GENOMIC DNA]</scope>
</reference>
<feature type="region of interest" description="Disordered" evidence="1">
    <location>
        <begin position="1"/>
        <end position="30"/>
    </location>
</feature>
<accession>A0A0G4NBZ7</accession>
<feature type="non-terminal residue" evidence="2">
    <location>
        <position position="141"/>
    </location>
</feature>
<dbReference type="AlphaFoldDB" id="A0A0G4NBZ7"/>
<protein>
    <submittedName>
        <fullName evidence="2">Uncharacterized protein</fullName>
    </submittedName>
</protein>
<dbReference type="Proteomes" id="UP000045706">
    <property type="component" value="Unassembled WGS sequence"/>
</dbReference>
<gene>
    <name evidence="2" type="ORF">BN1723_019330</name>
</gene>
<dbReference type="EMBL" id="CVQI01033680">
    <property type="protein sequence ID" value="CRK43864.1"/>
    <property type="molecule type" value="Genomic_DNA"/>
</dbReference>
<proteinExistence type="predicted"/>
<feature type="compositionally biased region" description="Polar residues" evidence="1">
    <location>
        <begin position="1"/>
        <end position="12"/>
    </location>
</feature>
<evidence type="ECO:0000256" key="1">
    <source>
        <dbReference type="SAM" id="MobiDB-lite"/>
    </source>
</evidence>
<evidence type="ECO:0000313" key="2">
    <source>
        <dbReference type="EMBL" id="CRK43864.1"/>
    </source>
</evidence>
<evidence type="ECO:0000313" key="3">
    <source>
        <dbReference type="Proteomes" id="UP000045706"/>
    </source>
</evidence>
<name>A0A0G4NBZ7_VERLO</name>